<sequence length="396" mass="45155">MLQNLYQHNYLKHDAFRFTEPALTLNPILLDKFNSTLGSSREKITSARFRESKNLLKEIVHELSSQCPEDEFLALFLFELFDQVETYLDDEFSFRARVVGSQFSDELGAALGSEAYYYGRLDERTLSQLSNLILHDVEIFRNRAAAGQMKRSDLSVNDGETVSKISSILNSEFKKNGTFHRISNYVGIRYSYVGVSLELSVSGSTWWKNAIEGVATPKTMYAHLDESIFAPKAIVYLSDVTEGNGPTCSYPHIYDQLENNTLQDIIGRVIGSVGNNPTSKLHDYYSKSYHQSMSSRNFRKHFMKLPETLRFNSHFGWDILAGSEFESQIAEREEVLLGPAGTFVVFDGSRLLHRGGLIEAGERIVLQVVFWPKPTFIEKIERILKRVNRLVQRSTN</sequence>
<dbReference type="AlphaFoldDB" id="A0AAD0E683"/>
<evidence type="ECO:0000313" key="2">
    <source>
        <dbReference type="Proteomes" id="UP000217194"/>
    </source>
</evidence>
<accession>A0AAD0E683</accession>
<proteinExistence type="predicted"/>
<evidence type="ECO:0000313" key="1">
    <source>
        <dbReference type="EMBL" id="ASY22047.1"/>
    </source>
</evidence>
<name>A0AAD0E683_9ACTN</name>
<dbReference type="Proteomes" id="UP000217194">
    <property type="component" value="Chromosome"/>
</dbReference>
<protein>
    <submittedName>
        <fullName evidence="1">Uncharacterized protein</fullName>
    </submittedName>
</protein>
<gene>
    <name evidence="1" type="ORF">A1sIIB76_00185</name>
</gene>
<organism evidence="1 2">
    <name type="scientific">Candidatus Planktophila versatilis</name>
    <dbReference type="NCBI Taxonomy" id="1884905"/>
    <lineage>
        <taxon>Bacteria</taxon>
        <taxon>Bacillati</taxon>
        <taxon>Actinomycetota</taxon>
        <taxon>Actinomycetes</taxon>
        <taxon>Candidatus Nanopelagicales</taxon>
        <taxon>Candidatus Nanopelagicaceae</taxon>
        <taxon>Candidatus Planktophila</taxon>
    </lineage>
</organism>
<reference evidence="1 2" key="1">
    <citation type="submission" date="2016-07" db="EMBL/GenBank/DDBJ databases">
        <title>High microdiversification within the ubiquitous acI lineage of Actinobacteria.</title>
        <authorList>
            <person name="Neuenschwander S.M."/>
            <person name="Salcher M."/>
            <person name="Ghai R."/>
            <person name="Pernthaler J."/>
        </authorList>
    </citation>
    <scope>NUCLEOTIDE SEQUENCE [LARGE SCALE GENOMIC DNA]</scope>
    <source>
        <strain evidence="1">MMS-IIB-76</strain>
    </source>
</reference>
<dbReference type="EMBL" id="CP016778">
    <property type="protein sequence ID" value="ASY22047.1"/>
    <property type="molecule type" value="Genomic_DNA"/>
</dbReference>